<evidence type="ECO:0000313" key="2">
    <source>
        <dbReference type="EMBL" id="KAG6370742.1"/>
    </source>
</evidence>
<dbReference type="AlphaFoldDB" id="A0A8I2YF59"/>
<dbReference type="EMBL" id="JAGFBS010000045">
    <property type="protein sequence ID" value="KAG6370742.1"/>
    <property type="molecule type" value="Genomic_DNA"/>
</dbReference>
<dbReference type="Proteomes" id="UP000683000">
    <property type="component" value="Unassembled WGS sequence"/>
</dbReference>
<reference evidence="2" key="1">
    <citation type="submission" date="2021-03" db="EMBL/GenBank/DDBJ databases">
        <title>Evolutionary innovations through gain and loss of genes in the ectomycorrhizal Boletales.</title>
        <authorList>
            <person name="Wu G."/>
            <person name="Miyauchi S."/>
            <person name="Morin E."/>
            <person name="Yang Z.-L."/>
            <person name="Xu J."/>
            <person name="Martin F.M."/>
        </authorList>
    </citation>
    <scope>NUCLEOTIDE SEQUENCE</scope>
    <source>
        <strain evidence="2">BR01</strain>
    </source>
</reference>
<dbReference type="GO" id="GO:0007166">
    <property type="term" value="P:cell surface receptor signaling pathway"/>
    <property type="evidence" value="ECO:0007669"/>
    <property type="project" value="InterPro"/>
</dbReference>
<organism evidence="2 3">
    <name type="scientific">Boletus reticuloceps</name>
    <dbReference type="NCBI Taxonomy" id="495285"/>
    <lineage>
        <taxon>Eukaryota</taxon>
        <taxon>Fungi</taxon>
        <taxon>Dikarya</taxon>
        <taxon>Basidiomycota</taxon>
        <taxon>Agaricomycotina</taxon>
        <taxon>Agaricomycetes</taxon>
        <taxon>Agaricomycetidae</taxon>
        <taxon>Boletales</taxon>
        <taxon>Boletineae</taxon>
        <taxon>Boletaceae</taxon>
        <taxon>Boletoideae</taxon>
        <taxon>Boletus</taxon>
    </lineage>
</organism>
<sequence length="775" mass="87631">MPLRFIRSKVCAVDPLQVAVSATALAKDLLTTLQFPPAIAAVSIVLLMLETVQVSVMEKRVLTTVQNIQTNKAGCISLARRAAQILVDIDHQMRGRWDSAPERLVQSLQKFEGTLKLIHDFMKRLADSKWSDRFLRKNAIEDALAKYTMLLDDATQSFQLATLIDLHYTVGTLSRNNTESAKIQAVSQLQIEAPPPYMKGQTLELCVEEPENAESRVTRVVDVPEHLTSALDLSFSLQSEEPISEIATDGIQDSLNDQYLPEELSSLTLDNNHGFRRYHQSEVILRGRSCLKEGWWAGGMEVQVQGQPTLIKRYDDPKTKASRQWLRDVKMLQNLYHPNLPQMFGFSDDETPTPFILLSNVKTQTPEATVREMLRTASLATCMELMLRFVSMFLDTAIYVQRQLNLTDSQVQDFFEAAGFRVDSQKTLVVGLPPPREGKWYSARNYGLAHTLLDVCLKMLPNQGRVTYSCDTCDEEVTEDIQKKVNHLVTLARSLLPSGSQQPLLPSKLQQLIEDNDSDTPSLTLRQVRDLTFHAGAHEHSWYERNVPACKFSVGDFGYTPRGKDWSSFVRLGNVLEDDAGALKLSFRANGEHWCWENVPIRRQPLQAFELPMTVSGWPVAVPPYKQIDVVVVHEAFSACVKDAWQYLLENGKKIAENAGIKPEDIVLVTHAGTHQDFYVKDFRPQPFGMNQNARDPRFAANPFHLQHTHGVHQPPRFGFPSNPHFAQPMMPSIVYLFTSLLPSHEPYWSSSPMCAMPGSDRPPLDRQFTYKIGR</sequence>
<evidence type="ECO:0000259" key="1">
    <source>
        <dbReference type="Pfam" id="PF22215"/>
    </source>
</evidence>
<dbReference type="OrthoDB" id="3268478at2759"/>
<dbReference type="InterPro" id="IPR036537">
    <property type="entry name" value="Adaptor_Cbl_N_dom_sf"/>
</dbReference>
<accession>A0A8I2YF59</accession>
<dbReference type="InterPro" id="IPR054000">
    <property type="entry name" value="MLKL_N"/>
</dbReference>
<evidence type="ECO:0000313" key="3">
    <source>
        <dbReference type="Proteomes" id="UP000683000"/>
    </source>
</evidence>
<comment type="caution">
    <text evidence="2">The sequence shown here is derived from an EMBL/GenBank/DDBJ whole genome shotgun (WGS) entry which is preliminary data.</text>
</comment>
<dbReference type="CDD" id="cd21037">
    <property type="entry name" value="MLKL_NTD"/>
    <property type="match status" value="1"/>
</dbReference>
<protein>
    <recommendedName>
        <fullName evidence="1">Mixed lineage kinase domain-containing protein</fullName>
    </recommendedName>
</protein>
<feature type="domain" description="Mixed lineage kinase" evidence="1">
    <location>
        <begin position="59"/>
        <end position="178"/>
    </location>
</feature>
<dbReference type="Gene3D" id="1.20.930.20">
    <property type="entry name" value="Adaptor protein Cbl, N-terminal domain"/>
    <property type="match status" value="1"/>
</dbReference>
<gene>
    <name evidence="2" type="ORF">JVT61DRAFT_11129</name>
</gene>
<dbReference type="InterPro" id="IPR059179">
    <property type="entry name" value="MLKL-like_MCAfunc"/>
</dbReference>
<dbReference type="Pfam" id="PF22215">
    <property type="entry name" value="MLKL_N"/>
    <property type="match status" value="1"/>
</dbReference>
<proteinExistence type="predicted"/>
<name>A0A8I2YF59_9AGAM</name>
<keyword evidence="3" id="KW-1185">Reference proteome</keyword>